<dbReference type="AlphaFoldDB" id="A0A392MAN5"/>
<name>A0A392MAN5_9FABA</name>
<keyword evidence="1" id="KW-0808">Transferase</keyword>
<accession>A0A392MAN5</accession>
<keyword evidence="1" id="KW-0695">RNA-directed DNA polymerase</keyword>
<gene>
    <name evidence="1" type="ORF">A2U01_0004695</name>
</gene>
<reference evidence="1 2" key="1">
    <citation type="journal article" date="2018" name="Front. Plant Sci.">
        <title>Red Clover (Trifolium pratense) and Zigzag Clover (T. medium) - A Picture of Genomic Similarities and Differences.</title>
        <authorList>
            <person name="Dluhosova J."/>
            <person name="Istvanek J."/>
            <person name="Nedelnik J."/>
            <person name="Repkova J."/>
        </authorList>
    </citation>
    <scope>NUCLEOTIDE SEQUENCE [LARGE SCALE GENOMIC DNA]</scope>
    <source>
        <strain evidence="2">cv. 10/8</strain>
        <tissue evidence="1">Leaf</tissue>
    </source>
</reference>
<keyword evidence="2" id="KW-1185">Reference proteome</keyword>
<dbReference type="EMBL" id="LXQA010005877">
    <property type="protein sequence ID" value="MCH83868.1"/>
    <property type="molecule type" value="Genomic_DNA"/>
</dbReference>
<organism evidence="1 2">
    <name type="scientific">Trifolium medium</name>
    <dbReference type="NCBI Taxonomy" id="97028"/>
    <lineage>
        <taxon>Eukaryota</taxon>
        <taxon>Viridiplantae</taxon>
        <taxon>Streptophyta</taxon>
        <taxon>Embryophyta</taxon>
        <taxon>Tracheophyta</taxon>
        <taxon>Spermatophyta</taxon>
        <taxon>Magnoliopsida</taxon>
        <taxon>eudicotyledons</taxon>
        <taxon>Gunneridae</taxon>
        <taxon>Pentapetalae</taxon>
        <taxon>rosids</taxon>
        <taxon>fabids</taxon>
        <taxon>Fabales</taxon>
        <taxon>Fabaceae</taxon>
        <taxon>Papilionoideae</taxon>
        <taxon>50 kb inversion clade</taxon>
        <taxon>NPAAA clade</taxon>
        <taxon>Hologalegina</taxon>
        <taxon>IRL clade</taxon>
        <taxon>Trifolieae</taxon>
        <taxon>Trifolium</taxon>
    </lineage>
</organism>
<sequence length="441" mass="49871">MRRLDRVLIFFDWSDVWPNPNVWVLPRDVSDHCPLVLKYDTINWGPKPFRFNNSWLNNKNFHGMVTKVWQDQHFFGWMGFILKERLKGLKVAIKEWNVELFGKPEILAEILALDNKSEVMGLSQVEAATMKVKFKDLWRLLKSIDVSIYQRSRSKWLKAGDANTTYFHSRMKARKKTNGLLTLLTPSGWAEGPAQVRAATVEFFRAHFASEGWDRHTLDGLVFPVLSALQNDALSAPFTGEEVDEVRIMFDQFHGNACLPKILFSYFITLIPKVKSPQSSGEFKPISLLGCLYKLVSKVLAARLAKVIGSLIPNTQSAFIKGRSLVEGVVAVNEVIDYAKKSQQDLGFVTSGEHGCEHVFVPAICRCWLTGVQSRLGALMRKAVEIERFKPFRVGRSGVPVSLLQYADDTLCIGEASVENLWMLKAVLRGFELASGLKVNF</sequence>
<keyword evidence="1" id="KW-0548">Nucleotidyltransferase</keyword>
<dbReference type="GO" id="GO:0003964">
    <property type="term" value="F:RNA-directed DNA polymerase activity"/>
    <property type="evidence" value="ECO:0007669"/>
    <property type="project" value="UniProtKB-KW"/>
</dbReference>
<dbReference type="PANTHER" id="PTHR33710:SF64">
    <property type="entry name" value="ENDONUCLEASE_EXONUCLEASE_PHOSPHATASE DOMAIN-CONTAINING PROTEIN"/>
    <property type="match status" value="1"/>
</dbReference>
<evidence type="ECO:0000313" key="1">
    <source>
        <dbReference type="EMBL" id="MCH83868.1"/>
    </source>
</evidence>
<evidence type="ECO:0000313" key="2">
    <source>
        <dbReference type="Proteomes" id="UP000265520"/>
    </source>
</evidence>
<proteinExistence type="predicted"/>
<protein>
    <submittedName>
        <fullName evidence="1">LINE-1 reverse transcriptase like</fullName>
    </submittedName>
</protein>
<dbReference type="Proteomes" id="UP000265520">
    <property type="component" value="Unassembled WGS sequence"/>
</dbReference>
<comment type="caution">
    <text evidence="1">The sequence shown here is derived from an EMBL/GenBank/DDBJ whole genome shotgun (WGS) entry which is preliminary data.</text>
</comment>
<dbReference type="PANTHER" id="PTHR33710">
    <property type="entry name" value="BNAC02G09200D PROTEIN"/>
    <property type="match status" value="1"/>
</dbReference>